<sequence length="113" mass="12279">MISVAADGEFSAANLPICTTPQPFAVYCETPDPFTTQGEARDLSALAAEHGWTSATVITFTPHVVRSRMIMERCFTGDLRMVADDTHLTPAGWAYEMLYQTGAFAKVLLDTGC</sequence>
<evidence type="ECO:0000313" key="2">
    <source>
        <dbReference type="Proteomes" id="UP000257080"/>
    </source>
</evidence>
<comment type="caution">
    <text evidence="1">The sequence shown here is derived from an EMBL/GenBank/DDBJ whole genome shotgun (WGS) entry which is preliminary data.</text>
</comment>
<dbReference type="Proteomes" id="UP000257080">
    <property type="component" value="Unassembled WGS sequence"/>
</dbReference>
<name>A0A3E0W682_9MICO</name>
<reference evidence="1 2" key="1">
    <citation type="submission" date="2017-04" db="EMBL/GenBank/DDBJ databases">
        <title>Comparative genome analysis of Subtercola boreus.</title>
        <authorList>
            <person name="Cho Y.-J."/>
            <person name="Cho A."/>
            <person name="Kim O.-S."/>
            <person name="Lee J.-I."/>
        </authorList>
    </citation>
    <scope>NUCLEOTIDE SEQUENCE [LARGE SCALE GENOMIC DNA]</scope>
    <source>
        <strain evidence="1 2">P28004</strain>
    </source>
</reference>
<evidence type="ECO:0000313" key="1">
    <source>
        <dbReference type="EMBL" id="RFA24872.1"/>
    </source>
</evidence>
<dbReference type="EMBL" id="NBXE01000035">
    <property type="protein sequence ID" value="RFA24872.1"/>
    <property type="molecule type" value="Genomic_DNA"/>
</dbReference>
<evidence type="ECO:0008006" key="3">
    <source>
        <dbReference type="Google" id="ProtNLM"/>
    </source>
</evidence>
<organism evidence="1 2">
    <name type="scientific">Subtercola boreus</name>
    <dbReference type="NCBI Taxonomy" id="120213"/>
    <lineage>
        <taxon>Bacteria</taxon>
        <taxon>Bacillati</taxon>
        <taxon>Actinomycetota</taxon>
        <taxon>Actinomycetes</taxon>
        <taxon>Micrococcales</taxon>
        <taxon>Microbacteriaceae</taxon>
        <taxon>Subtercola</taxon>
    </lineage>
</organism>
<dbReference type="RefSeq" id="WP_116419775.1">
    <property type="nucleotide sequence ID" value="NZ_NBXC01000030.1"/>
</dbReference>
<dbReference type="OrthoDB" id="4772924at2"/>
<proteinExistence type="predicted"/>
<accession>A0A3E0W682</accession>
<gene>
    <name evidence="1" type="ORF">B7R25_14990</name>
</gene>
<dbReference type="AlphaFoldDB" id="A0A3E0W682"/>
<protein>
    <recommendedName>
        <fullName evidence="3">DUF218 domain-containing protein</fullName>
    </recommendedName>
</protein>